<dbReference type="GO" id="GO:0022857">
    <property type="term" value="F:transmembrane transporter activity"/>
    <property type="evidence" value="ECO:0007669"/>
    <property type="project" value="InterPro"/>
</dbReference>
<dbReference type="AlphaFoldDB" id="A0A1G5DYG8"/>
<dbReference type="PANTHER" id="PTHR23519:SF1">
    <property type="entry name" value="AUTOPHAGY-RELATED PROTEIN 22"/>
    <property type="match status" value="1"/>
</dbReference>
<proteinExistence type="predicted"/>
<keyword evidence="2" id="KW-0813">Transport</keyword>
<feature type="transmembrane region" description="Helical" evidence="6">
    <location>
        <begin position="404"/>
        <end position="429"/>
    </location>
</feature>
<feature type="transmembrane region" description="Helical" evidence="6">
    <location>
        <begin position="369"/>
        <end position="392"/>
    </location>
</feature>
<feature type="transmembrane region" description="Helical" evidence="6">
    <location>
        <begin position="262"/>
        <end position="283"/>
    </location>
</feature>
<name>A0A1G5DYG8_9HYPH</name>
<keyword evidence="3 6" id="KW-0812">Transmembrane</keyword>
<feature type="transmembrane region" description="Helical" evidence="6">
    <location>
        <begin position="90"/>
        <end position="109"/>
    </location>
</feature>
<organism evidence="8 9">
    <name type="scientific">Microvirga guangxiensis</name>
    <dbReference type="NCBI Taxonomy" id="549386"/>
    <lineage>
        <taxon>Bacteria</taxon>
        <taxon>Pseudomonadati</taxon>
        <taxon>Pseudomonadota</taxon>
        <taxon>Alphaproteobacteria</taxon>
        <taxon>Hyphomicrobiales</taxon>
        <taxon>Methylobacteriaceae</taxon>
        <taxon>Microvirga</taxon>
    </lineage>
</organism>
<dbReference type="InterPro" id="IPR020846">
    <property type="entry name" value="MFS_dom"/>
</dbReference>
<dbReference type="GO" id="GO:0012505">
    <property type="term" value="C:endomembrane system"/>
    <property type="evidence" value="ECO:0007669"/>
    <property type="project" value="UniProtKB-SubCell"/>
</dbReference>
<accession>A0A1G5DYG8</accession>
<feature type="transmembrane region" description="Helical" evidence="6">
    <location>
        <begin position="21"/>
        <end position="46"/>
    </location>
</feature>
<reference evidence="8 9" key="1">
    <citation type="submission" date="2016-10" db="EMBL/GenBank/DDBJ databases">
        <authorList>
            <person name="de Groot N.N."/>
        </authorList>
    </citation>
    <scope>NUCLEOTIDE SEQUENCE [LARGE SCALE GENOMIC DNA]</scope>
    <source>
        <strain evidence="8 9">CGMCC 1.7666</strain>
    </source>
</reference>
<protein>
    <submittedName>
        <fullName evidence="8">MFS transporter, UMF1 family</fullName>
    </submittedName>
</protein>
<evidence type="ECO:0000256" key="3">
    <source>
        <dbReference type="ARBA" id="ARBA00022692"/>
    </source>
</evidence>
<keyword evidence="9" id="KW-1185">Reference proteome</keyword>
<feature type="transmembrane region" description="Helical" evidence="6">
    <location>
        <begin position="295"/>
        <end position="313"/>
    </location>
</feature>
<evidence type="ECO:0000313" key="8">
    <source>
        <dbReference type="EMBL" id="SCY19705.1"/>
    </source>
</evidence>
<dbReference type="STRING" id="549386.SAMN02927923_00820"/>
<dbReference type="InterPro" id="IPR036259">
    <property type="entry name" value="MFS_trans_sf"/>
</dbReference>
<evidence type="ECO:0000256" key="5">
    <source>
        <dbReference type="ARBA" id="ARBA00023136"/>
    </source>
</evidence>
<feature type="transmembrane region" description="Helical" evidence="6">
    <location>
        <begin position="325"/>
        <end position="344"/>
    </location>
</feature>
<feature type="domain" description="Major facilitator superfamily (MFS) profile" evidence="7">
    <location>
        <begin position="1"/>
        <end position="457"/>
    </location>
</feature>
<dbReference type="PANTHER" id="PTHR23519">
    <property type="entry name" value="AUTOPHAGY-RELATED PROTEIN 22"/>
    <property type="match status" value="1"/>
</dbReference>
<dbReference type="SUPFAM" id="SSF103473">
    <property type="entry name" value="MFS general substrate transporter"/>
    <property type="match status" value="1"/>
</dbReference>
<evidence type="ECO:0000259" key="7">
    <source>
        <dbReference type="PROSITE" id="PS50850"/>
    </source>
</evidence>
<evidence type="ECO:0000256" key="4">
    <source>
        <dbReference type="ARBA" id="ARBA00022989"/>
    </source>
</evidence>
<feature type="transmembrane region" description="Helical" evidence="6">
    <location>
        <begin position="205"/>
        <end position="224"/>
    </location>
</feature>
<dbReference type="PROSITE" id="PS50850">
    <property type="entry name" value="MFS"/>
    <property type="match status" value="1"/>
</dbReference>
<dbReference type="Gene3D" id="1.20.1250.20">
    <property type="entry name" value="MFS general substrate transporter like domains"/>
    <property type="match status" value="1"/>
</dbReference>
<dbReference type="Proteomes" id="UP000199569">
    <property type="component" value="Unassembled WGS sequence"/>
</dbReference>
<evidence type="ECO:0000256" key="1">
    <source>
        <dbReference type="ARBA" id="ARBA00004127"/>
    </source>
</evidence>
<feature type="transmembrane region" description="Helical" evidence="6">
    <location>
        <begin position="157"/>
        <end position="178"/>
    </location>
</feature>
<evidence type="ECO:0000256" key="6">
    <source>
        <dbReference type="SAM" id="Phobius"/>
    </source>
</evidence>
<dbReference type="Pfam" id="PF11700">
    <property type="entry name" value="ATG22"/>
    <property type="match status" value="1"/>
</dbReference>
<evidence type="ECO:0000256" key="2">
    <source>
        <dbReference type="ARBA" id="ARBA00022448"/>
    </source>
</evidence>
<keyword evidence="4 6" id="KW-1133">Transmembrane helix</keyword>
<keyword evidence="5 6" id="KW-0472">Membrane</keyword>
<feature type="transmembrane region" description="Helical" evidence="6">
    <location>
        <begin position="58"/>
        <end position="78"/>
    </location>
</feature>
<dbReference type="InterPro" id="IPR050495">
    <property type="entry name" value="ATG22/LtaA_families"/>
</dbReference>
<feature type="transmembrane region" description="Helical" evidence="6">
    <location>
        <begin position="115"/>
        <end position="136"/>
    </location>
</feature>
<feature type="transmembrane region" description="Helical" evidence="6">
    <location>
        <begin position="435"/>
        <end position="454"/>
    </location>
</feature>
<comment type="subcellular location">
    <subcellularLocation>
        <location evidence="1">Endomembrane system</location>
        <topology evidence="1">Multi-pass membrane protein</topology>
    </subcellularLocation>
</comment>
<dbReference type="InterPro" id="IPR024671">
    <property type="entry name" value="Atg22-like"/>
</dbReference>
<gene>
    <name evidence="8" type="ORF">SAMN02927923_00820</name>
</gene>
<dbReference type="EMBL" id="FMVJ01000003">
    <property type="protein sequence ID" value="SCY19705.1"/>
    <property type="molecule type" value="Genomic_DNA"/>
</dbReference>
<evidence type="ECO:0000313" key="9">
    <source>
        <dbReference type="Proteomes" id="UP000199569"/>
    </source>
</evidence>
<sequence>MSGSERQAKPVMASRPAILGWLLFDWACQPFFTLVTTFVFAPYFAASLAPDPVTGQSLWGYATAAAGFALAILSPVLGSVADATGPKKPWIAACGLVLFLASFALWYAAPGQANAILIALFGFAFATVAVEVAAVFNNAMIPHLVPPERFGRLSGTGWAIGYLGGLVSLVIVLGFLAADAGSGRTFFGITPLFGLDPTQREGDRITGPFSAVWFLIFVMPLFLFTPDAARSKLKLGEAVRQGVAQVKHTLSDARRHQGVLRFLIANMVYQDALVALFAFGGIYGAGVFGWQATELGLFGIMLTITGTVGALIGGRLDDRFGAKPVILGAIFVLALVCVGVLSLGRDHILFVIPTAPAAEGLYASTPEKLFVLLGLIIGSVAGPLQASSRSLLARLVPAREAGRYFGLLALSGKVTSFLAPLAVAIATAIFETQAAGPAVLILFLFAGFMILSGVRKA</sequence>